<dbReference type="Proteomes" id="UP000464787">
    <property type="component" value="Chromosome"/>
</dbReference>
<dbReference type="InterPro" id="IPR032466">
    <property type="entry name" value="Metal_Hydrolase"/>
</dbReference>
<dbReference type="InterPro" id="IPR006680">
    <property type="entry name" value="Amidohydro-rel"/>
</dbReference>
<dbReference type="RefSeq" id="WP_160551320.1">
    <property type="nucleotide sequence ID" value="NZ_CP047650.1"/>
</dbReference>
<accession>A0A857J3I1</accession>
<name>A0A857J3I1_9BURK</name>
<evidence type="ECO:0000256" key="2">
    <source>
        <dbReference type="ARBA" id="ARBA00022801"/>
    </source>
</evidence>
<dbReference type="Pfam" id="PF01979">
    <property type="entry name" value="Amidohydro_1"/>
    <property type="match status" value="1"/>
</dbReference>
<dbReference type="PANTHER" id="PTHR43794:SF11">
    <property type="entry name" value="AMIDOHYDROLASE-RELATED DOMAIN-CONTAINING PROTEIN"/>
    <property type="match status" value="1"/>
</dbReference>
<dbReference type="Gene3D" id="2.30.40.10">
    <property type="entry name" value="Urease, subunit C, domain 1"/>
    <property type="match status" value="1"/>
</dbReference>
<feature type="domain" description="Amidohydrolase-related" evidence="3">
    <location>
        <begin position="65"/>
        <end position="417"/>
    </location>
</feature>
<evidence type="ECO:0000259" key="3">
    <source>
        <dbReference type="Pfam" id="PF01979"/>
    </source>
</evidence>
<dbReference type="Gene3D" id="3.20.20.140">
    <property type="entry name" value="Metal-dependent hydrolases"/>
    <property type="match status" value="1"/>
</dbReference>
<gene>
    <name evidence="4" type="ORF">GT347_07235</name>
</gene>
<evidence type="ECO:0000313" key="5">
    <source>
        <dbReference type="Proteomes" id="UP000464787"/>
    </source>
</evidence>
<dbReference type="InterPro" id="IPR050287">
    <property type="entry name" value="MTA/SAH_deaminase"/>
</dbReference>
<evidence type="ECO:0000313" key="4">
    <source>
        <dbReference type="EMBL" id="QHI97803.1"/>
    </source>
</evidence>
<dbReference type="KEGG" id="xyk:GT347_07235"/>
<keyword evidence="2 4" id="KW-0378">Hydrolase</keyword>
<dbReference type="AlphaFoldDB" id="A0A857J3I1"/>
<protein>
    <submittedName>
        <fullName evidence="4">Amidohydrolase family protein</fullName>
    </submittedName>
</protein>
<proteinExistence type="inferred from homology"/>
<dbReference type="EMBL" id="CP047650">
    <property type="protein sequence ID" value="QHI97803.1"/>
    <property type="molecule type" value="Genomic_DNA"/>
</dbReference>
<dbReference type="SUPFAM" id="SSF51556">
    <property type="entry name" value="Metallo-dependent hydrolases"/>
    <property type="match status" value="1"/>
</dbReference>
<dbReference type="SUPFAM" id="SSF51338">
    <property type="entry name" value="Composite domain of metallo-dependent hydrolases"/>
    <property type="match status" value="1"/>
</dbReference>
<dbReference type="PANTHER" id="PTHR43794">
    <property type="entry name" value="AMINOHYDROLASE SSNA-RELATED"/>
    <property type="match status" value="1"/>
</dbReference>
<dbReference type="InterPro" id="IPR011059">
    <property type="entry name" value="Metal-dep_hydrolase_composite"/>
</dbReference>
<evidence type="ECO:0000256" key="1">
    <source>
        <dbReference type="ARBA" id="ARBA00006745"/>
    </source>
</evidence>
<dbReference type="GO" id="GO:0016810">
    <property type="term" value="F:hydrolase activity, acting on carbon-nitrogen (but not peptide) bonds"/>
    <property type="evidence" value="ECO:0007669"/>
    <property type="project" value="InterPro"/>
</dbReference>
<reference evidence="4 5" key="1">
    <citation type="submission" date="2020-01" db="EMBL/GenBank/DDBJ databases">
        <title>Genome sequencing of strain KACC 21265.</title>
        <authorList>
            <person name="Heo J."/>
            <person name="Kim S.-J."/>
            <person name="Kim J.-S."/>
            <person name="Hong S.-B."/>
            <person name="Kwon S.-W."/>
        </authorList>
    </citation>
    <scope>NUCLEOTIDE SEQUENCE [LARGE SCALE GENOMIC DNA]</scope>
    <source>
        <strain evidence="4 5">KACC 21265</strain>
    </source>
</reference>
<keyword evidence="5" id="KW-1185">Reference proteome</keyword>
<organism evidence="4 5">
    <name type="scientific">Xylophilus rhododendri</name>
    <dbReference type="NCBI Taxonomy" id="2697032"/>
    <lineage>
        <taxon>Bacteria</taxon>
        <taxon>Pseudomonadati</taxon>
        <taxon>Pseudomonadota</taxon>
        <taxon>Betaproteobacteria</taxon>
        <taxon>Burkholderiales</taxon>
        <taxon>Xylophilus</taxon>
    </lineage>
</organism>
<sequence length="456" mass="49149">MPSAAAPAAAFDLLILEAIALTADPARPEIRNCALGIRDGRIAWLDDHPPAHFAATRTLRLPGHFITPGLVNPHTHSMLSMVRGVAADLGFAPSYTPGIPKGTQLNPQQARALARLGALEALLFGSTLVGDNFVHADVATEAMVELGLRLCPSWRIHDVDFARVAQGEWHYDPAIGRRTLDAGLALRERWAGHPRVKVNLAAHAVDTCSDDFLREIADASARYGMTVSTHLGQSRVEVQRVKERTGRTSTEVLEETGLLNQRLMGGHCIYLTPEDMQRMAAAGAHAVHIPKCNAASGRLAPTPALARAGVNICLATDTQHADMVELMRWALATARVQEGGVNDEWQPRHVFHMATQAGANALGMGDEIGSLALGKAADLVVFDANRPHLRPHVNPLGNLVHTGQGRDVRYVFVEGEMLVADGLPTRVDMDTVCAEAETACQELWGAEGVQYWRAAA</sequence>
<comment type="similarity">
    <text evidence="1">Belongs to the metallo-dependent hydrolases superfamily. ATZ/TRZ family.</text>
</comment>